<evidence type="ECO:0000313" key="1">
    <source>
        <dbReference type="EMBL" id="EGZ27005.1"/>
    </source>
</evidence>
<protein>
    <submittedName>
        <fullName evidence="1">Uncharacterized protein</fullName>
    </submittedName>
</protein>
<dbReference type="KEGG" id="psoj:PHYSODRAFT_473393"/>
<dbReference type="InParanoid" id="G4YGP2"/>
<evidence type="ECO:0000313" key="2">
    <source>
        <dbReference type="Proteomes" id="UP000002640"/>
    </source>
</evidence>
<dbReference type="Proteomes" id="UP000002640">
    <property type="component" value="Unassembled WGS sequence"/>
</dbReference>
<dbReference type="AlphaFoldDB" id="G4YGP2"/>
<accession>G4YGP2</accession>
<dbReference type="RefSeq" id="XP_009514280.1">
    <property type="nucleotide sequence ID" value="XM_009515985.1"/>
</dbReference>
<proteinExistence type="predicted"/>
<dbReference type="EMBL" id="JH159151">
    <property type="protein sequence ID" value="EGZ27005.1"/>
    <property type="molecule type" value="Genomic_DNA"/>
</dbReference>
<feature type="non-terminal residue" evidence="1">
    <location>
        <position position="176"/>
    </location>
</feature>
<reference evidence="1 2" key="1">
    <citation type="journal article" date="2006" name="Science">
        <title>Phytophthora genome sequences uncover evolutionary origins and mechanisms of pathogenesis.</title>
        <authorList>
            <person name="Tyler B.M."/>
            <person name="Tripathy S."/>
            <person name="Zhang X."/>
            <person name="Dehal P."/>
            <person name="Jiang R.H."/>
            <person name="Aerts A."/>
            <person name="Arredondo F.D."/>
            <person name="Baxter L."/>
            <person name="Bensasson D."/>
            <person name="Beynon J.L."/>
            <person name="Chapman J."/>
            <person name="Damasceno C.M."/>
            <person name="Dorrance A.E."/>
            <person name="Dou D."/>
            <person name="Dickerman A.W."/>
            <person name="Dubchak I.L."/>
            <person name="Garbelotto M."/>
            <person name="Gijzen M."/>
            <person name="Gordon S.G."/>
            <person name="Govers F."/>
            <person name="Grunwald N.J."/>
            <person name="Huang W."/>
            <person name="Ivors K.L."/>
            <person name="Jones R.W."/>
            <person name="Kamoun S."/>
            <person name="Krampis K."/>
            <person name="Lamour K.H."/>
            <person name="Lee M.K."/>
            <person name="McDonald W.H."/>
            <person name="Medina M."/>
            <person name="Meijer H.J."/>
            <person name="Nordberg E.K."/>
            <person name="Maclean D.J."/>
            <person name="Ospina-Giraldo M.D."/>
            <person name="Morris P.F."/>
            <person name="Phuntumart V."/>
            <person name="Putnam N.H."/>
            <person name="Rash S."/>
            <person name="Rose J.K."/>
            <person name="Sakihama Y."/>
            <person name="Salamov A.A."/>
            <person name="Savidor A."/>
            <person name="Scheuring C.F."/>
            <person name="Smith B.M."/>
            <person name="Sobral B.W."/>
            <person name="Terry A."/>
            <person name="Torto-Alalibo T.A."/>
            <person name="Win J."/>
            <person name="Xu Z."/>
            <person name="Zhang H."/>
            <person name="Grigoriev I.V."/>
            <person name="Rokhsar D.S."/>
            <person name="Boore J.L."/>
        </authorList>
    </citation>
    <scope>NUCLEOTIDE SEQUENCE [LARGE SCALE GENOMIC DNA]</scope>
    <source>
        <strain evidence="1 2">P6497</strain>
    </source>
</reference>
<gene>
    <name evidence="1" type="ORF">PHYSODRAFT_473393</name>
</gene>
<name>G4YGP2_PHYSP</name>
<sequence length="176" mass="18692">MVRADVSTAEVVHEASAAVQTGNSSNDQDSTVDKALDTYRGELVRAALAAAVTALARAIRGGAIEGVVSRAAAIVECMGAQIASDLSPSARQRVVGISGDVAAYVRAATTQMKMYTDVEVSAAIADSVTRVRSAGQALCSYVRNAMHSDPKLKTTYQEREKYRAVSTVHLNHCYWL</sequence>
<dbReference type="GeneID" id="20654350"/>
<keyword evidence="2" id="KW-1185">Reference proteome</keyword>
<organism evidence="1 2">
    <name type="scientific">Phytophthora sojae (strain P6497)</name>
    <name type="common">Soybean stem and root rot agent</name>
    <name type="synonym">Phytophthora megasperma f. sp. glycines</name>
    <dbReference type="NCBI Taxonomy" id="1094619"/>
    <lineage>
        <taxon>Eukaryota</taxon>
        <taxon>Sar</taxon>
        <taxon>Stramenopiles</taxon>
        <taxon>Oomycota</taxon>
        <taxon>Peronosporomycetes</taxon>
        <taxon>Peronosporales</taxon>
        <taxon>Peronosporaceae</taxon>
        <taxon>Phytophthora</taxon>
    </lineage>
</organism>